<feature type="domain" description="ATP adenylyltransferase C-terminal" evidence="1">
    <location>
        <begin position="207"/>
        <end position="333"/>
    </location>
</feature>
<dbReference type="Gene3D" id="3.30.428.70">
    <property type="match status" value="1"/>
</dbReference>
<dbReference type="InterPro" id="IPR036265">
    <property type="entry name" value="HIT-like_sf"/>
</dbReference>
<evidence type="ECO:0000313" key="3">
    <source>
        <dbReference type="EMBL" id="KIW48387.1"/>
    </source>
</evidence>
<evidence type="ECO:0000313" key="4">
    <source>
        <dbReference type="Proteomes" id="UP000053342"/>
    </source>
</evidence>
<proteinExistence type="predicted"/>
<dbReference type="STRING" id="215243.A0A0D2CES3"/>
<dbReference type="Pfam" id="PF19327">
    <property type="entry name" value="Ap4A_phos_N"/>
    <property type="match status" value="1"/>
</dbReference>
<dbReference type="VEuPathDB" id="FungiDB:PV06_00980"/>
<dbReference type="GeneID" id="27353054"/>
<keyword evidence="4" id="KW-1185">Reference proteome</keyword>
<dbReference type="InterPro" id="IPR043171">
    <property type="entry name" value="Ap4A_phos1/2-like"/>
</dbReference>
<sequence>MPEEDMGLGLAERLQTLVSRKFQQAYHNKALLFSDTALHVLRINQGPSFQLRYCPALANKPKGNEKTEHRGPRFDPFADPSSDLLVTSIPSRDPSHILVLNKFPVIHNHFIIATKDNKPQTGLLEPADLSMTYECLRAWQNHQDHSDSQRLFAFFNSGEHSGASQVHRHLQFLSMEDMSGSDSQDWKLLIDRMIVPAHPQLPLFHDPSCPFLHFSTPIEGQPSAETLFSKYHLLLKAALSAGSQPHEQLNEHINVERDGETTFSYNLAITTDRMAICPRSHEAVAVPGLGQESSVALNGTILAGTLMVKHEQEWNTLREKPELLENMLASVGYSPAIWD</sequence>
<dbReference type="GO" id="GO:0009117">
    <property type="term" value="P:nucleotide metabolic process"/>
    <property type="evidence" value="ECO:0007669"/>
    <property type="project" value="InterPro"/>
</dbReference>
<gene>
    <name evidence="3" type="ORF">PV06_00980</name>
</gene>
<dbReference type="AlphaFoldDB" id="A0A0D2CES3"/>
<dbReference type="GO" id="GO:0003877">
    <property type="term" value="F:ATP:ADP adenylyltransferase activity"/>
    <property type="evidence" value="ECO:0007669"/>
    <property type="project" value="InterPro"/>
</dbReference>
<dbReference type="InterPro" id="IPR019200">
    <property type="entry name" value="ATP_adenylylTrfase_C"/>
</dbReference>
<organism evidence="3 4">
    <name type="scientific">Exophiala oligosperma</name>
    <dbReference type="NCBI Taxonomy" id="215243"/>
    <lineage>
        <taxon>Eukaryota</taxon>
        <taxon>Fungi</taxon>
        <taxon>Dikarya</taxon>
        <taxon>Ascomycota</taxon>
        <taxon>Pezizomycotina</taxon>
        <taxon>Eurotiomycetes</taxon>
        <taxon>Chaetothyriomycetidae</taxon>
        <taxon>Chaetothyriales</taxon>
        <taxon>Herpotrichiellaceae</taxon>
        <taxon>Exophiala</taxon>
    </lineage>
</organism>
<dbReference type="OrthoDB" id="10267950at2759"/>
<name>A0A0D2CES3_9EURO</name>
<dbReference type="HOGENOM" id="CLU_049915_2_1_1"/>
<feature type="domain" description="Ap4A phosphorylase 1/2 N-terminal" evidence="2">
    <location>
        <begin position="12"/>
        <end position="176"/>
    </location>
</feature>
<dbReference type="PANTHER" id="PTHR38420">
    <property type="entry name" value="AP-4-A PHOSPHORYLASE II"/>
    <property type="match status" value="1"/>
</dbReference>
<dbReference type="Proteomes" id="UP000053342">
    <property type="component" value="Unassembled WGS sequence"/>
</dbReference>
<protein>
    <submittedName>
        <fullName evidence="3">Uncharacterized protein</fullName>
    </submittedName>
</protein>
<dbReference type="SUPFAM" id="SSF54197">
    <property type="entry name" value="HIT-like"/>
    <property type="match status" value="1"/>
</dbReference>
<dbReference type="InterPro" id="IPR045759">
    <property type="entry name" value="Ap4A_phos1/2_N"/>
</dbReference>
<dbReference type="InterPro" id="IPR009163">
    <property type="entry name" value="Ap4A_phos1/2"/>
</dbReference>
<dbReference type="GO" id="GO:0005524">
    <property type="term" value="F:ATP binding"/>
    <property type="evidence" value="ECO:0007669"/>
    <property type="project" value="InterPro"/>
</dbReference>
<dbReference type="PANTHER" id="PTHR38420:SF3">
    <property type="entry name" value="5',5'''-P-1,P-4-TETRAPHOSPHATE PHOSPHORYLASE 2"/>
    <property type="match status" value="1"/>
</dbReference>
<dbReference type="EMBL" id="KN847332">
    <property type="protein sequence ID" value="KIW48387.1"/>
    <property type="molecule type" value="Genomic_DNA"/>
</dbReference>
<dbReference type="Pfam" id="PF09830">
    <property type="entry name" value="ATP_transf"/>
    <property type="match status" value="1"/>
</dbReference>
<accession>A0A0D2CES3</accession>
<dbReference type="RefSeq" id="XP_016268603.1">
    <property type="nucleotide sequence ID" value="XM_016401550.1"/>
</dbReference>
<evidence type="ECO:0000259" key="2">
    <source>
        <dbReference type="Pfam" id="PF19327"/>
    </source>
</evidence>
<reference evidence="3 4" key="1">
    <citation type="submission" date="2015-01" db="EMBL/GenBank/DDBJ databases">
        <title>The Genome Sequence of Exophiala oligosperma CBS72588.</title>
        <authorList>
            <consortium name="The Broad Institute Genomics Platform"/>
            <person name="Cuomo C."/>
            <person name="de Hoog S."/>
            <person name="Gorbushina A."/>
            <person name="Stielow B."/>
            <person name="Teixiera M."/>
            <person name="Abouelleil A."/>
            <person name="Chapman S.B."/>
            <person name="Priest M."/>
            <person name="Young S.K."/>
            <person name="Wortman J."/>
            <person name="Nusbaum C."/>
            <person name="Birren B."/>
        </authorList>
    </citation>
    <scope>NUCLEOTIDE SEQUENCE [LARGE SCALE GENOMIC DNA]</scope>
    <source>
        <strain evidence="3 4">CBS 72588</strain>
    </source>
</reference>
<evidence type="ECO:0000259" key="1">
    <source>
        <dbReference type="Pfam" id="PF09830"/>
    </source>
</evidence>